<dbReference type="InterPro" id="IPR036291">
    <property type="entry name" value="NAD(P)-bd_dom_sf"/>
</dbReference>
<dbReference type="RefSeq" id="WP_015295650.1">
    <property type="nucleotide sequence ID" value="NC_015519.1"/>
</dbReference>
<dbReference type="GO" id="GO:0000166">
    <property type="term" value="F:nucleotide binding"/>
    <property type="evidence" value="ECO:0007669"/>
    <property type="project" value="InterPro"/>
</dbReference>
<dbReference type="InterPro" id="IPR051450">
    <property type="entry name" value="Gfo/Idh/MocA_Oxidoreductases"/>
</dbReference>
<dbReference type="InterPro" id="IPR055170">
    <property type="entry name" value="GFO_IDH_MocA-like_dom"/>
</dbReference>
<evidence type="ECO:0000259" key="2">
    <source>
        <dbReference type="Pfam" id="PF22725"/>
    </source>
</evidence>
<dbReference type="PANTHER" id="PTHR43377">
    <property type="entry name" value="BILIVERDIN REDUCTASE A"/>
    <property type="match status" value="1"/>
</dbReference>
<dbReference type="KEGG" id="tae:TepiRe1_1996"/>
<dbReference type="AlphaFoldDB" id="L0S0M3"/>
<evidence type="ECO:0000259" key="1">
    <source>
        <dbReference type="Pfam" id="PF01408"/>
    </source>
</evidence>
<dbReference type="PATRIC" id="fig|1209989.3.peg.2304"/>
<proteinExistence type="predicted"/>
<feature type="domain" description="Gfo/Idh/MocA-like oxidoreductase N-terminal" evidence="1">
    <location>
        <begin position="1"/>
        <end position="64"/>
    </location>
</feature>
<feature type="domain" description="GFO/IDH/MocA-like oxidoreductase" evidence="2">
    <location>
        <begin position="105"/>
        <end position="185"/>
    </location>
</feature>
<dbReference type="InterPro" id="IPR000683">
    <property type="entry name" value="Gfo/Idh/MocA-like_OxRdtase_N"/>
</dbReference>
<dbReference type="Pfam" id="PF01408">
    <property type="entry name" value="GFO_IDH_MocA"/>
    <property type="match status" value="1"/>
</dbReference>
<keyword evidence="4" id="KW-1185">Reference proteome</keyword>
<reference evidence="4" key="1">
    <citation type="journal article" date="2013" name="Genome Announc.">
        <title>First genome sequence of a syntrophic acetate-oxidizing bacterium, Tepidanaerobacter acetatoxydans strain Re1.</title>
        <authorList>
            <person name="Manzoor S."/>
            <person name="Bongcam-Rudloff E."/>
            <person name="Schnurer A."/>
            <person name="Muller B."/>
        </authorList>
    </citation>
    <scope>NUCLEOTIDE SEQUENCE [LARGE SCALE GENOMIC DNA]</scope>
    <source>
        <strain evidence="4">Re1</strain>
    </source>
</reference>
<organism evidence="3 4">
    <name type="scientific">Tepidanaerobacter acetatoxydans (strain DSM 21804 / JCM 16047 / Re1)</name>
    <dbReference type="NCBI Taxonomy" id="1209989"/>
    <lineage>
        <taxon>Bacteria</taxon>
        <taxon>Bacillati</taxon>
        <taxon>Bacillota</taxon>
        <taxon>Clostridia</taxon>
        <taxon>Thermosediminibacterales</taxon>
        <taxon>Tepidanaerobacteraceae</taxon>
        <taxon>Tepidanaerobacter</taxon>
    </lineage>
</organism>
<protein>
    <submittedName>
        <fullName evidence="3">Predicted dehydrogenases and related proteins</fullName>
    </submittedName>
</protein>
<dbReference type="Gene3D" id="3.40.50.720">
    <property type="entry name" value="NAD(P)-binding Rossmann-like Domain"/>
    <property type="match status" value="1"/>
</dbReference>
<gene>
    <name evidence="3" type="ordered locus">TEPIRE1_1996</name>
</gene>
<name>L0S0M3_TEPAE</name>
<dbReference type="Pfam" id="PF22725">
    <property type="entry name" value="GFO_IDH_MocA_C3"/>
    <property type="match status" value="1"/>
</dbReference>
<dbReference type="SUPFAM" id="SSF51735">
    <property type="entry name" value="NAD(P)-binding Rossmann-fold domains"/>
    <property type="match status" value="1"/>
</dbReference>
<evidence type="ECO:0000313" key="4">
    <source>
        <dbReference type="Proteomes" id="UP000010802"/>
    </source>
</evidence>
<dbReference type="Gene3D" id="3.30.360.10">
    <property type="entry name" value="Dihydrodipicolinate Reductase, domain 2"/>
    <property type="match status" value="1"/>
</dbReference>
<dbReference type="Proteomes" id="UP000010802">
    <property type="component" value="Chromosome"/>
</dbReference>
<dbReference type="PANTHER" id="PTHR43377:SF1">
    <property type="entry name" value="BILIVERDIN REDUCTASE A"/>
    <property type="match status" value="1"/>
</dbReference>
<accession>L0S0M3</accession>
<dbReference type="HOGENOM" id="CLU_023194_1_2_9"/>
<evidence type="ECO:0000313" key="3">
    <source>
        <dbReference type="EMBL" id="CCP26820.1"/>
    </source>
</evidence>
<dbReference type="SUPFAM" id="SSF55347">
    <property type="entry name" value="Glyceraldehyde-3-phosphate dehydrogenase-like, C-terminal domain"/>
    <property type="match status" value="1"/>
</dbReference>
<dbReference type="eggNOG" id="COG0673">
    <property type="taxonomic scope" value="Bacteria"/>
</dbReference>
<dbReference type="EMBL" id="HF563609">
    <property type="protein sequence ID" value="CCP26820.1"/>
    <property type="molecule type" value="Genomic_DNA"/>
</dbReference>
<sequence>MFDSEDIDAVVIATPDPFNYEPAIKAINAKKHVLIEKPMALSVEECLSINDSAIKNGVRVAVDFHKRWDPAAISIKNNLESEKSDKILHGYMSMDDIIDVPTKWLSWSYLSSPAFFLGVHCYDLIRWYMQCEAKEVYAKGQKEELKLRGIDTYDSIQAMITFENGAVWTVENSWIIPSSFPKSNDGKTLILGNNRYIRMDSQNRGLEIFDNIKSFTPNPYFINYFDNKPFGFGIQPLADFIKDLEQNKPFLADGKDGIEATRIAQAVHQSLEKGSPVIIDH</sequence>